<feature type="signal peptide" evidence="2">
    <location>
        <begin position="1"/>
        <end position="30"/>
    </location>
</feature>
<evidence type="ECO:0000256" key="1">
    <source>
        <dbReference type="SAM" id="MobiDB-lite"/>
    </source>
</evidence>
<dbReference type="Proteomes" id="UP000610303">
    <property type="component" value="Unassembled WGS sequence"/>
</dbReference>
<dbReference type="EMBL" id="BMRJ01000002">
    <property type="protein sequence ID" value="GGR29811.1"/>
    <property type="molecule type" value="Genomic_DNA"/>
</dbReference>
<proteinExistence type="predicted"/>
<dbReference type="RefSeq" id="WP_189085658.1">
    <property type="nucleotide sequence ID" value="NZ_BMRJ01000002.1"/>
</dbReference>
<keyword evidence="2" id="KW-0732">Signal</keyword>
<accession>A0A918FEP8</accession>
<gene>
    <name evidence="3" type="ORF">GCM10010196_24760</name>
</gene>
<organism evidence="3 4">
    <name type="scientific">Agromyces mediolanus</name>
    <name type="common">Corynebacterium mediolanum</name>
    <dbReference type="NCBI Taxonomy" id="41986"/>
    <lineage>
        <taxon>Bacteria</taxon>
        <taxon>Bacillati</taxon>
        <taxon>Actinomycetota</taxon>
        <taxon>Actinomycetes</taxon>
        <taxon>Micrococcales</taxon>
        <taxon>Microbacteriaceae</taxon>
        <taxon>Agromyces</taxon>
    </lineage>
</organism>
<reference evidence="3" key="1">
    <citation type="journal article" date="2014" name="Int. J. Syst. Evol. Microbiol.">
        <title>Complete genome sequence of Corynebacterium casei LMG S-19264T (=DSM 44701T), isolated from a smear-ripened cheese.</title>
        <authorList>
            <consortium name="US DOE Joint Genome Institute (JGI-PGF)"/>
            <person name="Walter F."/>
            <person name="Albersmeier A."/>
            <person name="Kalinowski J."/>
            <person name="Ruckert C."/>
        </authorList>
    </citation>
    <scope>NUCLEOTIDE SEQUENCE</scope>
    <source>
        <strain evidence="3">JCM 3346</strain>
    </source>
</reference>
<name>A0A918FEP8_AGRME</name>
<feature type="chain" id="PRO_5036711196" description="Lipoprotein" evidence="2">
    <location>
        <begin position="31"/>
        <end position="216"/>
    </location>
</feature>
<protein>
    <recommendedName>
        <fullName evidence="5">Lipoprotein</fullName>
    </recommendedName>
</protein>
<evidence type="ECO:0008006" key="5">
    <source>
        <dbReference type="Google" id="ProtNLM"/>
    </source>
</evidence>
<evidence type="ECO:0000313" key="3">
    <source>
        <dbReference type="EMBL" id="GGR29811.1"/>
    </source>
</evidence>
<feature type="region of interest" description="Disordered" evidence="1">
    <location>
        <begin position="30"/>
        <end position="64"/>
    </location>
</feature>
<evidence type="ECO:0000256" key="2">
    <source>
        <dbReference type="SAM" id="SignalP"/>
    </source>
</evidence>
<comment type="caution">
    <text evidence="3">The sequence shown here is derived from an EMBL/GenBank/DDBJ whole genome shotgun (WGS) entry which is preliminary data.</text>
</comment>
<sequence>MTGSSAGGRVRIAGAVAAVAALLLTGCASGPEPTPSPTASETPTATPTLTPTATPVAAPDPADPSSWLISADGIGPIERGAAYPEAIDSLTELYSVEPSGLCPELVYLRRDAAADVLVIRSEDGSSVHRVWVFGSVRDPEGLRDGGATEAGIRLGATVAELQAAYPDLELVIERPSSTVFSVGDDEAGWIIFTAVEGVVGGIAAADTKFTPQELCA</sequence>
<evidence type="ECO:0000313" key="4">
    <source>
        <dbReference type="Proteomes" id="UP000610303"/>
    </source>
</evidence>
<keyword evidence="4" id="KW-1185">Reference proteome</keyword>
<reference evidence="3" key="2">
    <citation type="submission" date="2020-09" db="EMBL/GenBank/DDBJ databases">
        <authorList>
            <person name="Sun Q."/>
            <person name="Ohkuma M."/>
        </authorList>
    </citation>
    <scope>NUCLEOTIDE SEQUENCE</scope>
    <source>
        <strain evidence="3">JCM 3346</strain>
    </source>
</reference>
<dbReference type="AlphaFoldDB" id="A0A918FEP8"/>